<accession>A0A2I6S5E8</accession>
<protein>
    <recommendedName>
        <fullName evidence="3">Flagellar hook-associated protein 2 C-terminal domain-containing protein</fullName>
    </recommendedName>
</protein>
<evidence type="ECO:0008006" key="3">
    <source>
        <dbReference type="Google" id="ProtNLM"/>
    </source>
</evidence>
<dbReference type="Proteomes" id="UP000242205">
    <property type="component" value="Chromosome"/>
</dbReference>
<name>A0A2I6S5E8_9RHOO</name>
<dbReference type="OrthoDB" id="8527163at2"/>
<gene>
    <name evidence="1" type="ORF">C0099_05650</name>
</gene>
<dbReference type="EMBL" id="CP025682">
    <property type="protein sequence ID" value="AUN94471.1"/>
    <property type="molecule type" value="Genomic_DNA"/>
</dbReference>
<dbReference type="GO" id="GO:0009288">
    <property type="term" value="C:bacterial-type flagellum"/>
    <property type="evidence" value="ECO:0007669"/>
    <property type="project" value="InterPro"/>
</dbReference>
<organism evidence="1 2">
    <name type="scientific">Pseudazoarcus pumilus</name>
    <dbReference type="NCBI Taxonomy" id="2067960"/>
    <lineage>
        <taxon>Bacteria</taxon>
        <taxon>Pseudomonadati</taxon>
        <taxon>Pseudomonadota</taxon>
        <taxon>Betaproteobacteria</taxon>
        <taxon>Rhodocyclales</taxon>
        <taxon>Zoogloeaceae</taxon>
        <taxon>Pseudazoarcus</taxon>
    </lineage>
</organism>
<reference evidence="1 2" key="1">
    <citation type="submission" date="2018-01" db="EMBL/GenBank/DDBJ databases">
        <authorList>
            <person name="Fu G.-Y."/>
        </authorList>
    </citation>
    <scope>NUCLEOTIDE SEQUENCE [LARGE SCALE GENOMIC DNA]</scope>
    <source>
        <strain evidence="1 2">SY39</strain>
    </source>
</reference>
<evidence type="ECO:0000313" key="1">
    <source>
        <dbReference type="EMBL" id="AUN94471.1"/>
    </source>
</evidence>
<keyword evidence="2" id="KW-1185">Reference proteome</keyword>
<dbReference type="KEGG" id="atw:C0099_05650"/>
<dbReference type="GO" id="GO:0007155">
    <property type="term" value="P:cell adhesion"/>
    <property type="evidence" value="ECO:0007669"/>
    <property type="project" value="InterPro"/>
</dbReference>
<sequence>MDIDLAIFRLNALSTLVAGGGAGGQGGAGNTDFLHTLLSARNAISSAPAAAGGATQSLFGSESARATALLAQLESSNAAFLQRYNARVSEIGDEAQVLTQLRARVTELGSASQGLANFSPSSADADIKSALQSFIARYNAWDAEFDPYFERGGKLEGNPAGDMARFSLRREVGSIFHGAGNGGFEQGLTDMGVQVTPDGQLKLDEAAFDAALGAHRSAAVQTLNNVATAFSDVATMLASDGHLLDRRIDNATRAVNWAASYQDSVEAEFGPGALGNRLRG</sequence>
<dbReference type="AlphaFoldDB" id="A0A2I6S5E8"/>
<proteinExistence type="predicted"/>
<dbReference type="RefSeq" id="WP_102246541.1">
    <property type="nucleotide sequence ID" value="NZ_CP025682.1"/>
</dbReference>
<evidence type="ECO:0000313" key="2">
    <source>
        <dbReference type="Proteomes" id="UP000242205"/>
    </source>
</evidence>